<dbReference type="EMBL" id="WUUT01000007">
    <property type="protein sequence ID" value="MXR53016.1"/>
    <property type="molecule type" value="Genomic_DNA"/>
</dbReference>
<dbReference type="InterPro" id="IPR013656">
    <property type="entry name" value="PAS_4"/>
</dbReference>
<feature type="domain" description="Histidine kinase" evidence="8">
    <location>
        <begin position="539"/>
        <end position="732"/>
    </location>
</feature>
<feature type="domain" description="PAS" evidence="10">
    <location>
        <begin position="275"/>
        <end position="350"/>
    </location>
</feature>
<dbReference type="PROSITE" id="PS50110">
    <property type="entry name" value="RESPONSE_REGULATORY"/>
    <property type="match status" value="1"/>
</dbReference>
<evidence type="ECO:0000259" key="10">
    <source>
        <dbReference type="PROSITE" id="PS50112"/>
    </source>
</evidence>
<dbReference type="InterPro" id="IPR011006">
    <property type="entry name" value="CheY-like_superfamily"/>
</dbReference>
<evidence type="ECO:0000313" key="13">
    <source>
        <dbReference type="Proteomes" id="UP000466535"/>
    </source>
</evidence>
<feature type="domain" description="PAC" evidence="11">
    <location>
        <begin position="477"/>
        <end position="528"/>
    </location>
</feature>
<accession>A0A6B0T9U5</accession>
<dbReference type="InterPro" id="IPR050736">
    <property type="entry name" value="Sensor_HK_Regulatory"/>
</dbReference>
<dbReference type="InterPro" id="IPR013767">
    <property type="entry name" value="PAS_fold"/>
</dbReference>
<dbReference type="SMART" id="SM00086">
    <property type="entry name" value="PAC"/>
    <property type="match status" value="2"/>
</dbReference>
<evidence type="ECO:0000259" key="8">
    <source>
        <dbReference type="PROSITE" id="PS50109"/>
    </source>
</evidence>
<dbReference type="RefSeq" id="WP_159765241.1">
    <property type="nucleotide sequence ID" value="NZ_WUUT01000007.1"/>
</dbReference>
<dbReference type="SUPFAM" id="SSF55785">
    <property type="entry name" value="PYP-like sensor domain (PAS domain)"/>
    <property type="match status" value="3"/>
</dbReference>
<name>A0A6B0T9U5_9EURY</name>
<evidence type="ECO:0000313" key="12">
    <source>
        <dbReference type="EMBL" id="MXR53016.1"/>
    </source>
</evidence>
<keyword evidence="5" id="KW-0902">Two-component regulatory system</keyword>
<comment type="catalytic activity">
    <reaction evidence="1">
        <text>ATP + protein L-histidine = ADP + protein N-phospho-L-histidine.</text>
        <dbReference type="EC" id="2.7.13.3"/>
    </reaction>
</comment>
<dbReference type="Gene3D" id="3.30.565.10">
    <property type="entry name" value="Histidine kinase-like ATPase, C-terminal domain"/>
    <property type="match status" value="1"/>
</dbReference>
<dbReference type="CDD" id="cd00130">
    <property type="entry name" value="PAS"/>
    <property type="match status" value="2"/>
</dbReference>
<dbReference type="Pfam" id="PF12860">
    <property type="entry name" value="PAS_7"/>
    <property type="match status" value="1"/>
</dbReference>
<keyword evidence="3" id="KW-0808">Transferase</keyword>
<dbReference type="InterPro" id="IPR005467">
    <property type="entry name" value="His_kinase_dom"/>
</dbReference>
<dbReference type="SMART" id="SM00448">
    <property type="entry name" value="REC"/>
    <property type="match status" value="1"/>
</dbReference>
<dbReference type="Pfam" id="PF00512">
    <property type="entry name" value="HisKA"/>
    <property type="match status" value="1"/>
</dbReference>
<dbReference type="PANTHER" id="PTHR43711">
    <property type="entry name" value="TWO-COMPONENT HISTIDINE KINASE"/>
    <property type="match status" value="1"/>
</dbReference>
<dbReference type="NCBIfam" id="TIGR00229">
    <property type="entry name" value="sensory_box"/>
    <property type="match status" value="2"/>
</dbReference>
<dbReference type="Gene3D" id="3.40.50.2300">
    <property type="match status" value="1"/>
</dbReference>
<dbReference type="SMART" id="SM00387">
    <property type="entry name" value="HATPase_c"/>
    <property type="match status" value="1"/>
</dbReference>
<evidence type="ECO:0000256" key="3">
    <source>
        <dbReference type="ARBA" id="ARBA00022679"/>
    </source>
</evidence>
<evidence type="ECO:0000256" key="5">
    <source>
        <dbReference type="ARBA" id="ARBA00023012"/>
    </source>
</evidence>
<dbReference type="SUPFAM" id="SSF47384">
    <property type="entry name" value="Homodimeric domain of signal transducing histidine kinase"/>
    <property type="match status" value="1"/>
</dbReference>
<reference evidence="12 13" key="1">
    <citation type="submission" date="2019-12" db="EMBL/GenBank/DDBJ databases">
        <title>Isolation and characterization of three novel carbon monoxide-oxidizing members of Halobacteria from salione crusts and soils.</title>
        <authorList>
            <person name="Myers M.R."/>
            <person name="King G.M."/>
        </authorList>
    </citation>
    <scope>NUCLEOTIDE SEQUENCE [LARGE SCALE GENOMIC DNA]</scope>
    <source>
        <strain evidence="12 13">WSH3</strain>
    </source>
</reference>
<dbReference type="CDD" id="cd00075">
    <property type="entry name" value="HATPase"/>
    <property type="match status" value="1"/>
</dbReference>
<feature type="domain" description="PAC" evidence="11">
    <location>
        <begin position="228"/>
        <end position="278"/>
    </location>
</feature>
<dbReference type="Pfam" id="PF02518">
    <property type="entry name" value="HATPase_c"/>
    <property type="match status" value="1"/>
</dbReference>
<comment type="caution">
    <text evidence="12">The sequence shown here is derived from an EMBL/GenBank/DDBJ whole genome shotgun (WGS) entry which is preliminary data.</text>
</comment>
<dbReference type="AlphaFoldDB" id="A0A6B0T9U5"/>
<dbReference type="InterPro" id="IPR001610">
    <property type="entry name" value="PAC"/>
</dbReference>
<evidence type="ECO:0000259" key="9">
    <source>
        <dbReference type="PROSITE" id="PS50110"/>
    </source>
</evidence>
<comment type="caution">
    <text evidence="6">Lacks conserved residue(s) required for the propagation of feature annotation.</text>
</comment>
<dbReference type="SUPFAM" id="SSF52172">
    <property type="entry name" value="CheY-like"/>
    <property type="match status" value="1"/>
</dbReference>
<dbReference type="PANTHER" id="PTHR43711:SF1">
    <property type="entry name" value="HISTIDINE KINASE 1"/>
    <property type="match status" value="1"/>
</dbReference>
<dbReference type="CDD" id="cd00156">
    <property type="entry name" value="REC"/>
    <property type="match status" value="1"/>
</dbReference>
<dbReference type="Pfam" id="PF00072">
    <property type="entry name" value="Response_reg"/>
    <property type="match status" value="1"/>
</dbReference>
<dbReference type="OrthoDB" id="8127at2157"/>
<dbReference type="SMART" id="SM00388">
    <property type="entry name" value="HisKA"/>
    <property type="match status" value="1"/>
</dbReference>
<dbReference type="GO" id="GO:0000155">
    <property type="term" value="F:phosphorelay sensor kinase activity"/>
    <property type="evidence" value="ECO:0007669"/>
    <property type="project" value="InterPro"/>
</dbReference>
<feature type="domain" description="PAC" evidence="11">
    <location>
        <begin position="360"/>
        <end position="410"/>
    </location>
</feature>
<feature type="region of interest" description="Disordered" evidence="7">
    <location>
        <begin position="129"/>
        <end position="148"/>
    </location>
</feature>
<dbReference type="InterPro" id="IPR000014">
    <property type="entry name" value="PAS"/>
</dbReference>
<dbReference type="InterPro" id="IPR003594">
    <property type="entry name" value="HATPase_dom"/>
</dbReference>
<organism evidence="12 13">
    <name type="scientific">Halovenus carboxidivorans</name>
    <dbReference type="NCBI Taxonomy" id="2692199"/>
    <lineage>
        <taxon>Archaea</taxon>
        <taxon>Methanobacteriati</taxon>
        <taxon>Methanobacteriota</taxon>
        <taxon>Stenosarchaea group</taxon>
        <taxon>Halobacteria</taxon>
        <taxon>Halobacteriales</taxon>
        <taxon>Haloarculaceae</taxon>
        <taxon>Halovenus</taxon>
    </lineage>
</organism>
<feature type="domain" description="PAS" evidence="10">
    <location>
        <begin position="411"/>
        <end position="462"/>
    </location>
</feature>
<dbReference type="SUPFAM" id="SSF55874">
    <property type="entry name" value="ATPase domain of HSP90 chaperone/DNA topoisomerase II/histidine kinase"/>
    <property type="match status" value="1"/>
</dbReference>
<keyword evidence="4" id="KW-0418">Kinase</keyword>
<evidence type="ECO:0000256" key="7">
    <source>
        <dbReference type="SAM" id="MobiDB-lite"/>
    </source>
</evidence>
<dbReference type="InterPro" id="IPR036890">
    <property type="entry name" value="HATPase_C_sf"/>
</dbReference>
<sequence length="734" mass="82872">MRDGEQTITVVHVDDDTEAAEAAATRLEQMDDRFTVRIASSASEGRQLLTEHTVDCIVSAHELPDETGIDFLKAVRAERPDLPFVLYTGAGSEQVAAAAVSADATAYLRRDDDQFAALAERITEAVERRRAARDAERADRRSTRPRERAVRDSVLRAQQEAVIDGILIVDETGEIVTYNDRFVEMWDIADEIVEKGDHDAALERAMDLVADPEQFYEEIQRLYDNPSETSRTEVELTDGRVFERYTAPVTGDDGTHYGRLWTYRNITERKQRERELERYERILQSIDDIAFVLDEDQIVEYVNETLERQFDIPTDQVIGQSIEALSLEYVAEHEDPEKFQAAIDRVYDADPDADDSDRSERIELAVEFPDGQYVFEYHLSPMIEDAETTAVVVVMRDVTARRRRERELRETKEQLDTVVRNAPIVLFALDDEGVFTLSEGKGLERLGLEPGEVVGMSVFDLYADQPGIIEAVETALEGERTRYVQTVDGLYFDTVYQPIIEADGTVSGVIGVAMDITEQREYEQQLERQNQQLDEFASVVSHDLRNPLNVAAGRLDLAREECDSDHLEHVERAHERMERLIDDLLTLARQGEPTTEFVTVHLSEVVTSCWETVETADAELRVEADRTIRADENRLKQLFENLIRNAVEHGRDDVTVTVGAIQDGFYVEDDGPGIPADEREEVFAAGYSTTDEGTGFGLRIVEQIVDAHGWDITVTDGAEGGARFEITGITETVD</sequence>
<dbReference type="Pfam" id="PF00989">
    <property type="entry name" value="PAS"/>
    <property type="match status" value="1"/>
</dbReference>
<dbReference type="Proteomes" id="UP000466535">
    <property type="component" value="Unassembled WGS sequence"/>
</dbReference>
<dbReference type="PROSITE" id="PS50112">
    <property type="entry name" value="PAS"/>
    <property type="match status" value="2"/>
</dbReference>
<dbReference type="SMART" id="SM00091">
    <property type="entry name" value="PAS"/>
    <property type="match status" value="3"/>
</dbReference>
<evidence type="ECO:0000256" key="2">
    <source>
        <dbReference type="ARBA" id="ARBA00012438"/>
    </source>
</evidence>
<evidence type="ECO:0000256" key="1">
    <source>
        <dbReference type="ARBA" id="ARBA00000085"/>
    </source>
</evidence>
<dbReference type="GO" id="GO:0006355">
    <property type="term" value="P:regulation of DNA-templated transcription"/>
    <property type="evidence" value="ECO:0007669"/>
    <property type="project" value="InterPro"/>
</dbReference>
<dbReference type="PROSITE" id="PS50109">
    <property type="entry name" value="HIS_KIN"/>
    <property type="match status" value="1"/>
</dbReference>
<dbReference type="CDD" id="cd00082">
    <property type="entry name" value="HisKA"/>
    <property type="match status" value="1"/>
</dbReference>
<dbReference type="PROSITE" id="PS50113">
    <property type="entry name" value="PAC"/>
    <property type="match status" value="3"/>
</dbReference>
<keyword evidence="13" id="KW-1185">Reference proteome</keyword>
<dbReference type="Gene3D" id="3.30.450.20">
    <property type="entry name" value="PAS domain"/>
    <property type="match status" value="3"/>
</dbReference>
<gene>
    <name evidence="12" type="ORF">GRX03_15560</name>
</gene>
<dbReference type="Pfam" id="PF08448">
    <property type="entry name" value="PAS_4"/>
    <property type="match status" value="1"/>
</dbReference>
<dbReference type="InterPro" id="IPR001789">
    <property type="entry name" value="Sig_transdc_resp-reg_receiver"/>
</dbReference>
<feature type="domain" description="Response regulatory" evidence="9">
    <location>
        <begin position="9"/>
        <end position="125"/>
    </location>
</feature>
<dbReference type="InterPro" id="IPR000700">
    <property type="entry name" value="PAS-assoc_C"/>
</dbReference>
<protein>
    <recommendedName>
        <fullName evidence="2">histidine kinase</fullName>
        <ecNumber evidence="2">2.7.13.3</ecNumber>
    </recommendedName>
</protein>
<evidence type="ECO:0000259" key="11">
    <source>
        <dbReference type="PROSITE" id="PS50113"/>
    </source>
</evidence>
<dbReference type="InterPro" id="IPR003661">
    <property type="entry name" value="HisK_dim/P_dom"/>
</dbReference>
<dbReference type="InterPro" id="IPR035965">
    <property type="entry name" value="PAS-like_dom_sf"/>
</dbReference>
<dbReference type="Gene3D" id="1.10.287.130">
    <property type="match status" value="1"/>
</dbReference>
<dbReference type="EC" id="2.7.13.3" evidence="2"/>
<evidence type="ECO:0000256" key="6">
    <source>
        <dbReference type="PROSITE-ProRule" id="PRU00169"/>
    </source>
</evidence>
<dbReference type="InterPro" id="IPR036097">
    <property type="entry name" value="HisK_dim/P_sf"/>
</dbReference>
<evidence type="ECO:0000256" key="4">
    <source>
        <dbReference type="ARBA" id="ARBA00022777"/>
    </source>
</evidence>
<proteinExistence type="predicted"/>